<evidence type="ECO:0000313" key="3">
    <source>
        <dbReference type="EMBL" id="GCB29324.1"/>
    </source>
</evidence>
<keyword evidence="4" id="KW-1185">Reference proteome</keyword>
<evidence type="ECO:0000256" key="1">
    <source>
        <dbReference type="SAM" id="SignalP"/>
    </source>
</evidence>
<dbReference type="Proteomes" id="UP000287361">
    <property type="component" value="Unassembled WGS sequence"/>
</dbReference>
<evidence type="ECO:0000259" key="2">
    <source>
        <dbReference type="Pfam" id="PF20251"/>
    </source>
</evidence>
<feature type="domain" description="Bacterial Ig-like" evidence="2">
    <location>
        <begin position="34"/>
        <end position="136"/>
    </location>
</feature>
<keyword evidence="1" id="KW-0732">Signal</keyword>
<organism evidence="3 4">
    <name type="scientific">Anaerotignum faecicola</name>
    <dbReference type="NCBI Taxonomy" id="2358141"/>
    <lineage>
        <taxon>Bacteria</taxon>
        <taxon>Bacillati</taxon>
        <taxon>Bacillota</taxon>
        <taxon>Clostridia</taxon>
        <taxon>Lachnospirales</taxon>
        <taxon>Anaerotignaceae</taxon>
        <taxon>Anaerotignum</taxon>
    </lineage>
</organism>
<reference evidence="3 4" key="1">
    <citation type="submission" date="2018-10" db="EMBL/GenBank/DDBJ databases">
        <title>Draft Genome Sequence of Anaerotignum sp. KCTC 15736.</title>
        <authorList>
            <person name="Choi S.H."/>
            <person name="Kim J.S."/>
            <person name="Kang S.W."/>
            <person name="Lee J.S."/>
            <person name="Park S.H."/>
        </authorList>
    </citation>
    <scope>NUCLEOTIDE SEQUENCE [LARGE SCALE GENOMIC DNA]</scope>
    <source>
        <strain evidence="3 4">KCTC 15736</strain>
    </source>
</reference>
<accession>A0A401LCZ6</accession>
<proteinExistence type="predicted"/>
<name>A0A401LCZ6_9FIRM</name>
<sequence length="140" mass="15688">MKKRGFVLLAILTLLLTGCGNDDTTVFDKVNTIDGVTLTLKEDTLKASKATFVLKNDSDRDVEFDPAEYHLETKKGDVWKENIGTRVSQWKRDETETLPAGESLETTVEWKGLCGTIGKGEHRIILIVDEQPIACEFEKD</sequence>
<dbReference type="Pfam" id="PF20251">
    <property type="entry name" value="Big_14"/>
    <property type="match status" value="1"/>
</dbReference>
<evidence type="ECO:0000313" key="4">
    <source>
        <dbReference type="Proteomes" id="UP000287361"/>
    </source>
</evidence>
<dbReference type="InterPro" id="IPR046878">
    <property type="entry name" value="Big_14"/>
</dbReference>
<dbReference type="PROSITE" id="PS51257">
    <property type="entry name" value="PROKAR_LIPOPROTEIN"/>
    <property type="match status" value="1"/>
</dbReference>
<gene>
    <name evidence="3" type="ORF">KGMB03357_09850</name>
</gene>
<dbReference type="EMBL" id="BHVZ01000001">
    <property type="protein sequence ID" value="GCB29324.1"/>
    <property type="molecule type" value="Genomic_DNA"/>
</dbReference>
<feature type="signal peptide" evidence="1">
    <location>
        <begin position="1"/>
        <end position="22"/>
    </location>
</feature>
<comment type="caution">
    <text evidence="3">The sequence shown here is derived from an EMBL/GenBank/DDBJ whole genome shotgun (WGS) entry which is preliminary data.</text>
</comment>
<feature type="chain" id="PRO_5019370473" description="Bacterial Ig-like domain-containing protein" evidence="1">
    <location>
        <begin position="23"/>
        <end position="140"/>
    </location>
</feature>
<protein>
    <recommendedName>
        <fullName evidence="2">Bacterial Ig-like domain-containing protein</fullName>
    </recommendedName>
</protein>
<dbReference type="AlphaFoldDB" id="A0A401LCZ6"/>